<evidence type="ECO:0000313" key="1">
    <source>
        <dbReference type="EMBL" id="OUC79479.1"/>
    </source>
</evidence>
<accession>A0A243QCR5</accession>
<name>A0A243QCR5_9ACTN</name>
<comment type="caution">
    <text evidence="1">The sequence shown here is derived from an EMBL/GenBank/DDBJ whole genome shotgun (WGS) entry which is preliminary data.</text>
</comment>
<gene>
    <name evidence="1" type="ORF">CA982_08510</name>
</gene>
<reference evidence="1 2" key="1">
    <citation type="submission" date="2017-05" db="EMBL/GenBank/DDBJ databases">
        <title>Biotechnological potential of actinobacteria isolated from South African environments.</title>
        <authorList>
            <person name="Le Roes-Hill M."/>
            <person name="Prins A."/>
            <person name="Durrell K.A."/>
        </authorList>
    </citation>
    <scope>NUCLEOTIDE SEQUENCE [LARGE SCALE GENOMIC DNA]</scope>
    <source>
        <strain evidence="1">BS2</strain>
    </source>
</reference>
<protein>
    <submittedName>
        <fullName evidence="1">Uncharacterized protein</fullName>
    </submittedName>
</protein>
<keyword evidence="2" id="KW-1185">Reference proteome</keyword>
<proteinExistence type="predicted"/>
<evidence type="ECO:0000313" key="2">
    <source>
        <dbReference type="Proteomes" id="UP000194632"/>
    </source>
</evidence>
<sequence>MKSTLLPYTCRVATMADDDSASSEFATEFSRYLDENPSERERLHESLQVFAQNALRISSGLESTIATFAKASAQWVEQWQAATHELLPAFAKIGEMLDRALPSNMPRNPSPALEALEEVLETDGIPIIHVPRAEIVREILYATSFDDRLKIIETRQSDIAEDCALALADKDFASLAGQAPLAKRAVEAFRDGHYESAQALSIAVCDTYLKSYLFTKTGYKKMAKEVKLKEDDEAPAAFAFNFLYALAPVASFLTEWHPGDEPLTKLSRHVSIHFASTDHFSQVHATLSLMLVTSMTVAIDWAERFVK</sequence>
<dbReference type="EMBL" id="NGFO01000007">
    <property type="protein sequence ID" value="OUC79479.1"/>
    <property type="molecule type" value="Genomic_DNA"/>
</dbReference>
<organism evidence="1 2">
    <name type="scientific">Gordonia lacunae</name>
    <dbReference type="NCBI Taxonomy" id="417102"/>
    <lineage>
        <taxon>Bacteria</taxon>
        <taxon>Bacillati</taxon>
        <taxon>Actinomycetota</taxon>
        <taxon>Actinomycetes</taxon>
        <taxon>Mycobacteriales</taxon>
        <taxon>Gordoniaceae</taxon>
        <taxon>Gordonia</taxon>
    </lineage>
</organism>
<dbReference type="Proteomes" id="UP000194632">
    <property type="component" value="Unassembled WGS sequence"/>
</dbReference>
<dbReference type="AlphaFoldDB" id="A0A243QCR5"/>